<protein>
    <submittedName>
        <fullName evidence="1">Uncharacterized protein</fullName>
    </submittedName>
</protein>
<name>S2W177_9ACTN</name>
<proteinExistence type="predicted"/>
<evidence type="ECO:0000313" key="2">
    <source>
        <dbReference type="Proteomes" id="UP000014417"/>
    </source>
</evidence>
<evidence type="ECO:0000313" key="1">
    <source>
        <dbReference type="EMBL" id="EPD32115.1"/>
    </source>
</evidence>
<accession>S2W177</accession>
<reference evidence="1 2" key="1">
    <citation type="submission" date="2013-04" db="EMBL/GenBank/DDBJ databases">
        <title>The Genome Sequence of Propionimicrobium lymphophilum ACS-093-V-SCH5.</title>
        <authorList>
            <consortium name="The Broad Institute Genomics Platform"/>
            <person name="Earl A."/>
            <person name="Ward D."/>
            <person name="Feldgarden M."/>
            <person name="Gevers D."/>
            <person name="Saerens B."/>
            <person name="Vaneechoutte M."/>
            <person name="Walker B."/>
            <person name="Young S."/>
            <person name="Zeng Q."/>
            <person name="Gargeya S."/>
            <person name="Fitzgerald M."/>
            <person name="Haas B."/>
            <person name="Abouelleil A."/>
            <person name="Allen A.W."/>
            <person name="Alvarado L."/>
            <person name="Arachchi H.M."/>
            <person name="Berlin A.M."/>
            <person name="Chapman S.B."/>
            <person name="Gainer-Dewar J."/>
            <person name="Goldberg J."/>
            <person name="Griggs A."/>
            <person name="Gujja S."/>
            <person name="Hansen M."/>
            <person name="Howarth C."/>
            <person name="Imamovic A."/>
            <person name="Ireland A."/>
            <person name="Larimer J."/>
            <person name="McCowan C."/>
            <person name="Murphy C."/>
            <person name="Pearson M."/>
            <person name="Poon T.W."/>
            <person name="Priest M."/>
            <person name="Roberts A."/>
            <person name="Saif S."/>
            <person name="Shea T."/>
            <person name="Sisk P."/>
            <person name="Sykes S."/>
            <person name="Wortman J."/>
            <person name="Nusbaum C."/>
            <person name="Birren B."/>
        </authorList>
    </citation>
    <scope>NUCLEOTIDE SEQUENCE [LARGE SCALE GENOMIC DNA]</scope>
    <source>
        <strain evidence="1 2">ACS-093-V-SCH5</strain>
    </source>
</reference>
<gene>
    <name evidence="1" type="ORF">HMPREF9306_01679</name>
</gene>
<sequence length="110" mass="12912">MELKKNKTVSYIDRVKIESEKMVAIRKIPEIRMYELERISQALTSRKPGKLFKGQKLMVVACDHPPRGAKFEMDDQTNCYNAEGKRPAWMAEKRLPESTWTIRTPLRNRC</sequence>
<dbReference type="Proteomes" id="UP000014417">
    <property type="component" value="Unassembled WGS sequence"/>
</dbReference>
<comment type="caution">
    <text evidence="1">The sequence shown here is derived from an EMBL/GenBank/DDBJ whole genome shotgun (WGS) entry which is preliminary data.</text>
</comment>
<keyword evidence="2" id="KW-1185">Reference proteome</keyword>
<dbReference type="EMBL" id="AGZR01000009">
    <property type="protein sequence ID" value="EPD32115.1"/>
    <property type="molecule type" value="Genomic_DNA"/>
</dbReference>
<dbReference type="HOGENOM" id="CLU_2168744_0_0_11"/>
<organism evidence="1 2">
    <name type="scientific">Propionimicrobium lymphophilum ACS-093-V-SCH5</name>
    <dbReference type="NCBI Taxonomy" id="883161"/>
    <lineage>
        <taxon>Bacteria</taxon>
        <taxon>Bacillati</taxon>
        <taxon>Actinomycetota</taxon>
        <taxon>Actinomycetes</taxon>
        <taxon>Propionibacteriales</taxon>
        <taxon>Propionibacteriaceae</taxon>
        <taxon>Propionimicrobium</taxon>
    </lineage>
</organism>
<dbReference type="STRING" id="883161.HMPREF9306_01679"/>
<dbReference type="AlphaFoldDB" id="S2W177"/>